<dbReference type="EMBL" id="CADCWD010000009">
    <property type="protein sequence ID" value="CAA9520511.1"/>
    <property type="molecule type" value="Genomic_DNA"/>
</dbReference>
<sequence>MFNIGDGDLGPSLTFTFGSAITAFGFDWTDLDISDSYRVDFSGPGFTSVGFSTPPFSLNGEGAGFFGFRSDTAFTTVMFTQNAAGGFVDAFGIDNIRTSSSLSAPAVPEPTTWAMMILGFGAAGLSLRRAANVRVASQAA</sequence>
<proteinExistence type="predicted"/>
<reference evidence="2" key="1">
    <citation type="submission" date="2020-02" db="EMBL/GenBank/DDBJ databases">
        <authorList>
            <person name="Meier V. D."/>
        </authorList>
    </citation>
    <scope>NUCLEOTIDE SEQUENCE</scope>
    <source>
        <strain evidence="2">AVDCRST_MAG23</strain>
    </source>
</reference>
<protein>
    <recommendedName>
        <fullName evidence="1">Ice-binding protein C-terminal domain-containing protein</fullName>
    </recommendedName>
</protein>
<name>A0A6J4TDH2_9SPHN</name>
<dbReference type="Pfam" id="PF07589">
    <property type="entry name" value="PEP-CTERM"/>
    <property type="match status" value="1"/>
</dbReference>
<dbReference type="InterPro" id="IPR013424">
    <property type="entry name" value="Ice-binding_C"/>
</dbReference>
<feature type="domain" description="Ice-binding protein C-terminal" evidence="1">
    <location>
        <begin position="106"/>
        <end position="129"/>
    </location>
</feature>
<evidence type="ECO:0000313" key="2">
    <source>
        <dbReference type="EMBL" id="CAA9520511.1"/>
    </source>
</evidence>
<organism evidence="2">
    <name type="scientific">uncultured Sphingosinicella sp</name>
    <dbReference type="NCBI Taxonomy" id="478748"/>
    <lineage>
        <taxon>Bacteria</taxon>
        <taxon>Pseudomonadati</taxon>
        <taxon>Pseudomonadota</taxon>
        <taxon>Alphaproteobacteria</taxon>
        <taxon>Sphingomonadales</taxon>
        <taxon>Sphingosinicellaceae</taxon>
        <taxon>Sphingosinicella</taxon>
        <taxon>environmental samples</taxon>
    </lineage>
</organism>
<evidence type="ECO:0000259" key="1">
    <source>
        <dbReference type="Pfam" id="PF07589"/>
    </source>
</evidence>
<dbReference type="NCBIfam" id="NF035944">
    <property type="entry name" value="PEPxxWA-CTERM"/>
    <property type="match status" value="1"/>
</dbReference>
<gene>
    <name evidence="2" type="ORF">AVDCRST_MAG23-165</name>
</gene>
<accession>A0A6J4TDH2</accession>
<dbReference type="AlphaFoldDB" id="A0A6J4TDH2"/>
<dbReference type="NCBIfam" id="TIGR02595">
    <property type="entry name" value="PEP_CTERM"/>
    <property type="match status" value="1"/>
</dbReference>